<dbReference type="EMBL" id="SDHZ01000003">
    <property type="protein sequence ID" value="RXK81664.1"/>
    <property type="molecule type" value="Genomic_DNA"/>
</dbReference>
<organism evidence="4 5">
    <name type="scientific">Filimonas effusa</name>
    <dbReference type="NCBI Taxonomy" id="2508721"/>
    <lineage>
        <taxon>Bacteria</taxon>
        <taxon>Pseudomonadati</taxon>
        <taxon>Bacteroidota</taxon>
        <taxon>Chitinophagia</taxon>
        <taxon>Chitinophagales</taxon>
        <taxon>Chitinophagaceae</taxon>
        <taxon>Filimonas</taxon>
    </lineage>
</organism>
<accession>A0A4Q1D1K3</accession>
<comment type="caution">
    <text evidence="4">The sequence shown here is derived from an EMBL/GenBank/DDBJ whole genome shotgun (WGS) entry which is preliminary data.</text>
</comment>
<evidence type="ECO:0000256" key="1">
    <source>
        <dbReference type="SAM" id="MobiDB-lite"/>
    </source>
</evidence>
<evidence type="ECO:0000313" key="5">
    <source>
        <dbReference type="Proteomes" id="UP000290545"/>
    </source>
</evidence>
<feature type="transmembrane region" description="Helical" evidence="2">
    <location>
        <begin position="12"/>
        <end position="30"/>
    </location>
</feature>
<keyword evidence="5" id="KW-1185">Reference proteome</keyword>
<dbReference type="NCBIfam" id="TIGR03779">
    <property type="entry name" value="Bac_Flav_CT_M"/>
    <property type="match status" value="1"/>
</dbReference>
<proteinExistence type="predicted"/>
<dbReference type="Proteomes" id="UP000290545">
    <property type="component" value="Unassembled WGS sequence"/>
</dbReference>
<dbReference type="Pfam" id="PF12508">
    <property type="entry name" value="Transposon_TraM"/>
    <property type="match status" value="1"/>
</dbReference>
<evidence type="ECO:0000259" key="3">
    <source>
        <dbReference type="Pfam" id="PF12508"/>
    </source>
</evidence>
<dbReference type="AlphaFoldDB" id="A0A4Q1D1K3"/>
<sequence>MEKEKLKVRILLFMPVVIIPLLCLIFYGMGGAESTKEPITAKPGFNKSLPSPKVEEKEGMDKLSLYRKAENDSLSWRSLAQRDPYAIAPLTDSEEVYHPDVPSMNFKRTKAGNPTEGEDKVKQQLAVLQKQLATPDKQVSINRPYEARDTMHSETDEQLKRIEQMMQAMQAGSGVPDPEMMQLDNMLDKVLDIQNPDRIKNKLKEESLKNKGKVYPVTISPRSQGDDLLPSAANTGDSIFSKWKDSLTRIYFQPGKKNQFFDQDDMGEQPAGTNAISAVVDEEQTLVTGAALKIRLTQDIFIKGQLIPKGTNAFGICNLNNERLNGEIKEIQYKGNIYPVSLIIYDGDGIAGIRVPGAIGRDVAKDEATNAIQTLQMASLDPNIGTQAASAGISAAKSLLSKKTKLIKVTIKSGHPILLLDGNNQE</sequence>
<dbReference type="InterPro" id="IPR022187">
    <property type="entry name" value="Conjug_transposon_TraM"/>
</dbReference>
<evidence type="ECO:0000313" key="4">
    <source>
        <dbReference type="EMBL" id="RXK81664.1"/>
    </source>
</evidence>
<dbReference type="RefSeq" id="WP_129005061.1">
    <property type="nucleotide sequence ID" value="NZ_SDHZ01000003.1"/>
</dbReference>
<feature type="domain" description="Conjugative transposon TraM C-terminal" evidence="3">
    <location>
        <begin position="276"/>
        <end position="419"/>
    </location>
</feature>
<keyword evidence="2" id="KW-0812">Transmembrane</keyword>
<protein>
    <submittedName>
        <fullName evidence="4">Conjugative transposon protein TraM</fullName>
    </submittedName>
</protein>
<dbReference type="OrthoDB" id="1453786at2"/>
<reference evidence="4 5" key="1">
    <citation type="submission" date="2019-01" db="EMBL/GenBank/DDBJ databases">
        <title>Filimonas sp. strain TTM-71.</title>
        <authorList>
            <person name="Chen W.-M."/>
        </authorList>
    </citation>
    <scope>NUCLEOTIDE SEQUENCE [LARGE SCALE GENOMIC DNA]</scope>
    <source>
        <strain evidence="4 5">TTM-71</strain>
    </source>
</reference>
<gene>
    <name evidence="4" type="primary">traM</name>
    <name evidence="4" type="ORF">ESB13_17850</name>
</gene>
<name>A0A4Q1D1K3_9BACT</name>
<dbReference type="InterPro" id="IPR055407">
    <property type="entry name" value="TraM_C"/>
</dbReference>
<keyword evidence="2" id="KW-0472">Membrane</keyword>
<feature type="region of interest" description="Disordered" evidence="1">
    <location>
        <begin position="37"/>
        <end position="59"/>
    </location>
</feature>
<feature type="region of interest" description="Disordered" evidence="1">
    <location>
        <begin position="96"/>
        <end position="119"/>
    </location>
</feature>
<keyword evidence="2" id="KW-1133">Transmembrane helix</keyword>
<evidence type="ECO:0000256" key="2">
    <source>
        <dbReference type="SAM" id="Phobius"/>
    </source>
</evidence>